<dbReference type="AlphaFoldDB" id="A0A6C0IEQ2"/>
<organism evidence="1">
    <name type="scientific">viral metagenome</name>
    <dbReference type="NCBI Taxonomy" id="1070528"/>
    <lineage>
        <taxon>unclassified sequences</taxon>
        <taxon>metagenomes</taxon>
        <taxon>organismal metagenomes</taxon>
    </lineage>
</organism>
<dbReference type="EMBL" id="MN740161">
    <property type="protein sequence ID" value="QHT90906.1"/>
    <property type="molecule type" value="Genomic_DNA"/>
</dbReference>
<proteinExistence type="predicted"/>
<evidence type="ECO:0000313" key="1">
    <source>
        <dbReference type="EMBL" id="QHT90906.1"/>
    </source>
</evidence>
<reference evidence="1" key="1">
    <citation type="journal article" date="2020" name="Nature">
        <title>Giant virus diversity and host interactions through global metagenomics.</title>
        <authorList>
            <person name="Schulz F."/>
            <person name="Roux S."/>
            <person name="Paez-Espino D."/>
            <person name="Jungbluth S."/>
            <person name="Walsh D.A."/>
            <person name="Denef V.J."/>
            <person name="McMahon K.D."/>
            <person name="Konstantinidis K.T."/>
            <person name="Eloe-Fadrosh E.A."/>
            <person name="Kyrpides N.C."/>
            <person name="Woyke T."/>
        </authorList>
    </citation>
    <scope>NUCLEOTIDE SEQUENCE</scope>
    <source>
        <strain evidence="1">GVMAG-M-3300023184-72</strain>
    </source>
</reference>
<name>A0A6C0IEQ2_9ZZZZ</name>
<sequence length="94" mass="11231">MIDLYNNKYDRTTLKENIYAVKLIDILKTQTIDIKFAVRYILNKKYQIHKEDNITAPLVIKYQSHIKYEELQKAILDYESDDDSVDNFEIISLK</sequence>
<accession>A0A6C0IEQ2</accession>
<protein>
    <submittedName>
        <fullName evidence="1">Uncharacterized protein</fullName>
    </submittedName>
</protein>